<dbReference type="OrthoDB" id="7619731at2"/>
<proteinExistence type="predicted"/>
<dbReference type="EMBL" id="VNJK01000001">
    <property type="protein sequence ID" value="TVX93174.1"/>
    <property type="molecule type" value="Genomic_DNA"/>
</dbReference>
<accession>A0A559IZX8</accession>
<dbReference type="Proteomes" id="UP000318102">
    <property type="component" value="Unassembled WGS sequence"/>
</dbReference>
<name>A0A559IZX8_9BACL</name>
<organism evidence="1 2">
    <name type="scientific">Paenibacillus agilis</name>
    <dbReference type="NCBI Taxonomy" id="3020863"/>
    <lineage>
        <taxon>Bacteria</taxon>
        <taxon>Bacillati</taxon>
        <taxon>Bacillota</taxon>
        <taxon>Bacilli</taxon>
        <taxon>Bacillales</taxon>
        <taxon>Paenibacillaceae</taxon>
        <taxon>Paenibacillus</taxon>
    </lineage>
</organism>
<comment type="caution">
    <text evidence="1">The sequence shown here is derived from an EMBL/GenBank/DDBJ whole genome shotgun (WGS) entry which is preliminary data.</text>
</comment>
<keyword evidence="2" id="KW-1185">Reference proteome</keyword>
<protein>
    <submittedName>
        <fullName evidence="1">DUF2785 domain-containing protein</fullName>
    </submittedName>
</protein>
<dbReference type="RefSeq" id="WP_144989398.1">
    <property type="nucleotide sequence ID" value="NZ_VNJK01000001.1"/>
</dbReference>
<reference evidence="1 2" key="1">
    <citation type="submission" date="2019-07" db="EMBL/GenBank/DDBJ databases">
        <authorList>
            <person name="Kim J."/>
        </authorList>
    </citation>
    <scope>NUCLEOTIDE SEQUENCE [LARGE SCALE GENOMIC DNA]</scope>
    <source>
        <strain evidence="1 2">N4</strain>
    </source>
</reference>
<sequence>MNEIRAKLKLDLQRIEKEQYQLREGETIQDFIPLMLKYIGDPDSELRDNLIYPTFYMWIQEENKLSEEELRSLLAVLVDEEHLFYAIGSQNDQTVFTRTFTALAVVLIVRRHRQQPFLELKEFQQLKNAMLRYYAEEKDFRGYLEEGGWAHSAAHGADMLVELVQCSESDAKVQREVLSAIQEVLYNGIHIFNEEEDERITSIVDVMIETERLPLAEIVEWIRNLAQCADRPRSREQVIARVNSKNVLRCLYFRRVQEGRSEALLAAITTAENKLNRFAVSKM</sequence>
<evidence type="ECO:0000313" key="2">
    <source>
        <dbReference type="Proteomes" id="UP000318102"/>
    </source>
</evidence>
<dbReference type="AlphaFoldDB" id="A0A559IZX8"/>
<dbReference type="InterPro" id="IPR021247">
    <property type="entry name" value="DUF2785"/>
</dbReference>
<dbReference type="Pfam" id="PF10978">
    <property type="entry name" value="DUF2785"/>
    <property type="match status" value="1"/>
</dbReference>
<gene>
    <name evidence="1" type="ORF">FPZ44_08950</name>
</gene>
<evidence type="ECO:0000313" key="1">
    <source>
        <dbReference type="EMBL" id="TVX93174.1"/>
    </source>
</evidence>